<dbReference type="InterPro" id="IPR007612">
    <property type="entry name" value="LOR"/>
</dbReference>
<evidence type="ECO:0000313" key="2">
    <source>
        <dbReference type="EMBL" id="GMI94619.1"/>
    </source>
</evidence>
<dbReference type="SUPFAM" id="SSF54518">
    <property type="entry name" value="Tubby C-terminal domain-like"/>
    <property type="match status" value="1"/>
</dbReference>
<organism evidence="2 3">
    <name type="scientific">Hibiscus trionum</name>
    <name type="common">Flower of an hour</name>
    <dbReference type="NCBI Taxonomy" id="183268"/>
    <lineage>
        <taxon>Eukaryota</taxon>
        <taxon>Viridiplantae</taxon>
        <taxon>Streptophyta</taxon>
        <taxon>Embryophyta</taxon>
        <taxon>Tracheophyta</taxon>
        <taxon>Spermatophyta</taxon>
        <taxon>Magnoliopsida</taxon>
        <taxon>eudicotyledons</taxon>
        <taxon>Gunneridae</taxon>
        <taxon>Pentapetalae</taxon>
        <taxon>rosids</taxon>
        <taxon>malvids</taxon>
        <taxon>Malvales</taxon>
        <taxon>Malvaceae</taxon>
        <taxon>Malvoideae</taxon>
        <taxon>Hibiscus</taxon>
    </lineage>
</organism>
<evidence type="ECO:0008006" key="4">
    <source>
        <dbReference type="Google" id="ProtNLM"/>
    </source>
</evidence>
<dbReference type="OrthoDB" id="97518at2759"/>
<reference evidence="2" key="1">
    <citation type="submission" date="2023-05" db="EMBL/GenBank/DDBJ databases">
        <title>Genome and transcriptome analyses reveal genes involved in the formation of fine ridges on petal epidermal cells in Hibiscus trionum.</title>
        <authorList>
            <person name="Koshimizu S."/>
            <person name="Masuda S."/>
            <person name="Ishii T."/>
            <person name="Shirasu K."/>
            <person name="Hoshino A."/>
            <person name="Arita M."/>
        </authorList>
    </citation>
    <scope>NUCLEOTIDE SEQUENCE</scope>
    <source>
        <strain evidence="2">Hamamatsu line</strain>
    </source>
</reference>
<gene>
    <name evidence="2" type="ORF">HRI_003131200</name>
</gene>
<accession>A0A9W7ICY1</accession>
<protein>
    <recommendedName>
        <fullName evidence="4">Tubby C-terminal domain-containing protein</fullName>
    </recommendedName>
</protein>
<dbReference type="AlphaFoldDB" id="A0A9W7ICY1"/>
<comment type="caution">
    <text evidence="2">The sequence shown here is derived from an EMBL/GenBank/DDBJ whole genome shotgun (WGS) entry which is preliminary data.</text>
</comment>
<dbReference type="Pfam" id="PF04525">
    <property type="entry name" value="LOR"/>
    <property type="match status" value="1"/>
</dbReference>
<dbReference type="Gene3D" id="2.40.160.200">
    <property type="entry name" value="LURP1-related"/>
    <property type="match status" value="1"/>
</dbReference>
<sequence length="89" mass="10048">MSSWQTTQKRMFVISEWRGAGLKDPEPFILESPTPFWLTCTKSTVLKLESVLLGNDKFMVTVYPNVDCAFMVALVAIHDGINHDEDGIE</sequence>
<comment type="similarity">
    <text evidence="1">Belongs to the LOR family.</text>
</comment>
<proteinExistence type="inferred from homology"/>
<keyword evidence="3" id="KW-1185">Reference proteome</keyword>
<name>A0A9W7ICY1_HIBTR</name>
<dbReference type="EMBL" id="BSYR01000026">
    <property type="protein sequence ID" value="GMI94619.1"/>
    <property type="molecule type" value="Genomic_DNA"/>
</dbReference>
<dbReference type="InterPro" id="IPR038595">
    <property type="entry name" value="LOR_sf"/>
</dbReference>
<evidence type="ECO:0000256" key="1">
    <source>
        <dbReference type="ARBA" id="ARBA00005437"/>
    </source>
</evidence>
<dbReference type="Proteomes" id="UP001165190">
    <property type="component" value="Unassembled WGS sequence"/>
</dbReference>
<evidence type="ECO:0000313" key="3">
    <source>
        <dbReference type="Proteomes" id="UP001165190"/>
    </source>
</evidence>
<dbReference type="InterPro" id="IPR025659">
    <property type="entry name" value="Tubby-like_C"/>
</dbReference>